<evidence type="ECO:0000313" key="12">
    <source>
        <dbReference type="EMBL" id="GFN95549.1"/>
    </source>
</evidence>
<feature type="compositionally biased region" description="Polar residues" evidence="9">
    <location>
        <begin position="1"/>
        <end position="26"/>
    </location>
</feature>
<feature type="compositionally biased region" description="Polar residues" evidence="9">
    <location>
        <begin position="34"/>
        <end position="47"/>
    </location>
</feature>
<dbReference type="InterPro" id="IPR050520">
    <property type="entry name" value="INO80/SWR1_helicase"/>
</dbReference>
<sequence>MQQSDQESHVTSVNSGQPRQSITKASPATGRLQPITSLPAGQSTTLVPTTRGVGVNFSLQRAISGPPSSAQPLHVSAASLATTRLVSPQTINLIQRQLSSNIVGLSAVSAQGLHLLQASGTPLTFVTATSSEAAAALEQRKARLLQQQRQKASGRTIHHLATSSPTNPKSSPSQNLSLSATTMSGLQQTPPTSGGSSSLKRTSSQSSVLLTNTLPSSNATTISISAKDLKLLSMAQQTSQASALLATRSAPTSTMGGPSPKKIKLEVKPALNKETENCRQLVFGHKSNKMRDIKKRYRNHLTELFYIQGGGNMTEFNSWKKRPSQPLLNFLEGSKLDSEDEDEPQEKLINDEVKVLTSAGSNSPLTTPVAISTTLPPSVSALSQQGSEPSTPFSPLYTCTYPNSSGSQASGIDGFLRQLTAYIKAVNPSSTTTTNVTCTPITATTSSELQHHLAKTIDTKSNLVKNSSQAAATKSIKSNASPSKARQQSISSVYENVTGGSQDVIVERAKQEAQVLQRVNELRKEGLWSAKRLPRVQEPPRQKAHWDYLLEEMTWLAADFIQERKWKKAAAKKLARMVNNHFKEQEQKELRAEKEESIKLKKIASQMAKMVKEFWVNIEKVVQYKQTTRMEEKKKKALDLHLNFIVDQTEKYSSWLTAGLQNTDGSRTSSLASDGEGSVDSGEEFLPVGTASDDEETIEQEENEGGIDEASAKQELEALQKESELPLEELLKSLPQEMLENPTKDVCLDDLGTEDPMLSLPATSKGNDEDFIGDAEEENDVEETIEEQEAQEKKDYTEELDDLRAEGEMSVEELMKKYAGAYDSDFEMPEESSEDNASEEESSESEKESESSSEEEVDAEESEKDEEQHMEDCFDKADEKNVGLEFLVKKENSSQEEDLNVEGPGKEFNDIAAAAQSLQPKGYTLETTEVKTKVPFLLKHTLREYQHVGLDWLATMHEKRLNGILADEMGLGKTIQTIALLAHLACEKGVWGPHLIVVPTSVMLNWEMELKKWCPAFKILTYYGSIKERKLKRQGWTKTNAFHVCITSYKLVVQDHQAFRRKKWKYFILDEAQNIKNFKSQRWQMLLNFSSQRRLLLTGTPLQNSLMELWSLMHFLMPNVFQSHSEFKEWFSNPLTGMIEGSQEYNESLVRRLHKLTSS</sequence>
<dbReference type="Pfam" id="PF00176">
    <property type="entry name" value="SNF2-rel_dom"/>
    <property type="match status" value="1"/>
</dbReference>
<proteinExistence type="predicted"/>
<feature type="domain" description="HSA" evidence="11">
    <location>
        <begin position="533"/>
        <end position="605"/>
    </location>
</feature>
<evidence type="ECO:0000259" key="10">
    <source>
        <dbReference type="PROSITE" id="PS51192"/>
    </source>
</evidence>
<evidence type="ECO:0000256" key="8">
    <source>
        <dbReference type="ARBA" id="ARBA00023242"/>
    </source>
</evidence>
<organism evidence="12 13">
    <name type="scientific">Plakobranchus ocellatus</name>
    <dbReference type="NCBI Taxonomy" id="259542"/>
    <lineage>
        <taxon>Eukaryota</taxon>
        <taxon>Metazoa</taxon>
        <taxon>Spiralia</taxon>
        <taxon>Lophotrochozoa</taxon>
        <taxon>Mollusca</taxon>
        <taxon>Gastropoda</taxon>
        <taxon>Heterobranchia</taxon>
        <taxon>Euthyneura</taxon>
        <taxon>Panpulmonata</taxon>
        <taxon>Sacoglossa</taxon>
        <taxon>Placobranchoidea</taxon>
        <taxon>Plakobranchidae</taxon>
        <taxon>Plakobranchus</taxon>
    </lineage>
</organism>
<dbReference type="CDD" id="cd18003">
    <property type="entry name" value="DEXQc_SRCAP"/>
    <property type="match status" value="1"/>
</dbReference>
<feature type="compositionally biased region" description="Low complexity" evidence="9">
    <location>
        <begin position="162"/>
        <end position="173"/>
    </location>
</feature>
<feature type="region of interest" description="Disordered" evidence="9">
    <location>
        <begin position="820"/>
        <end position="871"/>
    </location>
</feature>
<dbReference type="Pfam" id="PF07529">
    <property type="entry name" value="HSA"/>
    <property type="match status" value="1"/>
</dbReference>
<dbReference type="InterPro" id="IPR014012">
    <property type="entry name" value="HSA_dom"/>
</dbReference>
<dbReference type="InterPro" id="IPR038718">
    <property type="entry name" value="SNF2-like_sf"/>
</dbReference>
<evidence type="ECO:0000259" key="11">
    <source>
        <dbReference type="PROSITE" id="PS51204"/>
    </source>
</evidence>
<keyword evidence="8" id="KW-0539">Nucleus</keyword>
<feature type="compositionally biased region" description="Polar residues" evidence="9">
    <location>
        <begin position="663"/>
        <end position="672"/>
    </location>
</feature>
<feature type="compositionally biased region" description="Acidic residues" evidence="9">
    <location>
        <begin position="851"/>
        <end position="865"/>
    </location>
</feature>
<dbReference type="SMART" id="SM00487">
    <property type="entry name" value="DEXDc"/>
    <property type="match status" value="1"/>
</dbReference>
<dbReference type="InterPro" id="IPR031575">
    <property type="entry name" value="EP400_N"/>
</dbReference>
<dbReference type="GO" id="GO:0004386">
    <property type="term" value="F:helicase activity"/>
    <property type="evidence" value="ECO:0007669"/>
    <property type="project" value="UniProtKB-KW"/>
</dbReference>
<dbReference type="GO" id="GO:0016887">
    <property type="term" value="F:ATP hydrolysis activity"/>
    <property type="evidence" value="ECO:0007669"/>
    <property type="project" value="TreeGrafter"/>
</dbReference>
<keyword evidence="2" id="KW-0547">Nucleotide-binding</keyword>
<feature type="compositionally biased region" description="Acidic residues" evidence="9">
    <location>
        <begin position="824"/>
        <end position="843"/>
    </location>
</feature>
<feature type="compositionally biased region" description="Acidic residues" evidence="9">
    <location>
        <begin position="769"/>
        <end position="789"/>
    </location>
</feature>
<protein>
    <submittedName>
        <fullName evidence="12">Helicase srcap-like</fullName>
    </submittedName>
</protein>
<evidence type="ECO:0000256" key="2">
    <source>
        <dbReference type="ARBA" id="ARBA00022741"/>
    </source>
</evidence>
<dbReference type="EMBL" id="BLXT01002514">
    <property type="protein sequence ID" value="GFN95549.1"/>
    <property type="molecule type" value="Genomic_DNA"/>
</dbReference>
<keyword evidence="4 12" id="KW-0347">Helicase</keyword>
<dbReference type="InterPro" id="IPR027417">
    <property type="entry name" value="P-loop_NTPase"/>
</dbReference>
<feature type="compositionally biased region" description="Polar residues" evidence="9">
    <location>
        <begin position="174"/>
        <end position="192"/>
    </location>
</feature>
<feature type="region of interest" description="Disordered" evidence="9">
    <location>
        <begin position="746"/>
        <end position="808"/>
    </location>
</feature>
<evidence type="ECO:0000256" key="7">
    <source>
        <dbReference type="ARBA" id="ARBA00023125"/>
    </source>
</evidence>
<feature type="region of interest" description="Disordered" evidence="9">
    <location>
        <begin position="243"/>
        <end position="262"/>
    </location>
</feature>
<evidence type="ECO:0000313" key="13">
    <source>
        <dbReference type="Proteomes" id="UP000735302"/>
    </source>
</evidence>
<feature type="compositionally biased region" description="Acidic residues" evidence="9">
    <location>
        <begin position="692"/>
        <end position="707"/>
    </location>
</feature>
<dbReference type="Pfam" id="PF15790">
    <property type="entry name" value="EP400_N"/>
    <property type="match status" value="1"/>
</dbReference>
<dbReference type="AlphaFoldDB" id="A0AAV3ZK81"/>
<feature type="compositionally biased region" description="Basic and acidic residues" evidence="9">
    <location>
        <begin position="790"/>
        <end position="807"/>
    </location>
</feature>
<feature type="region of interest" description="Disordered" evidence="9">
    <location>
        <begin position="146"/>
        <end position="204"/>
    </location>
</feature>
<dbReference type="Gene3D" id="3.40.50.10810">
    <property type="entry name" value="Tandem AAA-ATPase domain"/>
    <property type="match status" value="1"/>
</dbReference>
<evidence type="ECO:0000256" key="1">
    <source>
        <dbReference type="ARBA" id="ARBA00004123"/>
    </source>
</evidence>
<evidence type="ECO:0000256" key="5">
    <source>
        <dbReference type="ARBA" id="ARBA00022840"/>
    </source>
</evidence>
<keyword evidence="13" id="KW-1185">Reference proteome</keyword>
<evidence type="ECO:0000256" key="4">
    <source>
        <dbReference type="ARBA" id="ARBA00022806"/>
    </source>
</evidence>
<dbReference type="PANTHER" id="PTHR45685">
    <property type="entry name" value="HELICASE SRCAP-RELATED"/>
    <property type="match status" value="1"/>
</dbReference>
<feature type="region of interest" description="Disordered" evidence="9">
    <location>
        <begin position="663"/>
        <end position="709"/>
    </location>
</feature>
<dbReference type="InterPro" id="IPR000330">
    <property type="entry name" value="SNF2_N"/>
</dbReference>
<dbReference type="InterPro" id="IPR014001">
    <property type="entry name" value="Helicase_ATP-bd"/>
</dbReference>
<keyword evidence="5" id="KW-0067">ATP-binding</keyword>
<dbReference type="SUPFAM" id="SSF52540">
    <property type="entry name" value="P-loop containing nucleoside triphosphate hydrolases"/>
    <property type="match status" value="1"/>
</dbReference>
<dbReference type="GO" id="GO:0006338">
    <property type="term" value="P:chromatin remodeling"/>
    <property type="evidence" value="ECO:0007669"/>
    <property type="project" value="TreeGrafter"/>
</dbReference>
<dbReference type="SMART" id="SM00573">
    <property type="entry name" value="HSA"/>
    <property type="match status" value="1"/>
</dbReference>
<keyword evidence="7" id="KW-0238">DNA-binding</keyword>
<dbReference type="PROSITE" id="PS51192">
    <property type="entry name" value="HELICASE_ATP_BIND_1"/>
    <property type="match status" value="1"/>
</dbReference>
<accession>A0AAV3ZK81</accession>
<dbReference type="Proteomes" id="UP000735302">
    <property type="component" value="Unassembled WGS sequence"/>
</dbReference>
<feature type="region of interest" description="Disordered" evidence="9">
    <location>
        <begin position="1"/>
        <end position="47"/>
    </location>
</feature>
<feature type="domain" description="Helicase ATP-binding" evidence="10">
    <location>
        <begin position="954"/>
        <end position="1119"/>
    </location>
</feature>
<comment type="subcellular location">
    <subcellularLocation>
        <location evidence="1">Nucleus</location>
    </subcellularLocation>
</comment>
<dbReference type="FunFam" id="3.40.50.10810:FF:000005">
    <property type="entry name" value="Photoperiod-independent early flowering 1"/>
    <property type="match status" value="1"/>
</dbReference>
<dbReference type="PANTHER" id="PTHR45685:SF1">
    <property type="entry name" value="HELICASE SRCAP"/>
    <property type="match status" value="1"/>
</dbReference>
<gene>
    <name evidence="12" type="ORF">PoB_002205500</name>
</gene>
<evidence type="ECO:0000256" key="9">
    <source>
        <dbReference type="SAM" id="MobiDB-lite"/>
    </source>
</evidence>
<name>A0AAV3ZK81_9GAST</name>
<reference evidence="12 13" key="1">
    <citation type="journal article" date="2021" name="Elife">
        <title>Chloroplast acquisition without the gene transfer in kleptoplastic sea slugs, Plakobranchus ocellatus.</title>
        <authorList>
            <person name="Maeda T."/>
            <person name="Takahashi S."/>
            <person name="Yoshida T."/>
            <person name="Shimamura S."/>
            <person name="Takaki Y."/>
            <person name="Nagai Y."/>
            <person name="Toyoda A."/>
            <person name="Suzuki Y."/>
            <person name="Arimoto A."/>
            <person name="Ishii H."/>
            <person name="Satoh N."/>
            <person name="Nishiyama T."/>
            <person name="Hasebe M."/>
            <person name="Maruyama T."/>
            <person name="Minagawa J."/>
            <person name="Obokata J."/>
            <person name="Shigenobu S."/>
        </authorList>
    </citation>
    <scope>NUCLEOTIDE SEQUENCE [LARGE SCALE GENOMIC DNA]</scope>
</reference>
<dbReference type="GO" id="GO:0000812">
    <property type="term" value="C:Swr1 complex"/>
    <property type="evidence" value="ECO:0007669"/>
    <property type="project" value="TreeGrafter"/>
</dbReference>
<keyword evidence="6" id="KW-0156">Chromatin regulator</keyword>
<dbReference type="GO" id="GO:0003677">
    <property type="term" value="F:DNA binding"/>
    <property type="evidence" value="ECO:0007669"/>
    <property type="project" value="UniProtKB-KW"/>
</dbReference>
<evidence type="ECO:0000256" key="3">
    <source>
        <dbReference type="ARBA" id="ARBA00022801"/>
    </source>
</evidence>
<dbReference type="PROSITE" id="PS51204">
    <property type="entry name" value="HSA"/>
    <property type="match status" value="1"/>
</dbReference>
<evidence type="ECO:0000256" key="6">
    <source>
        <dbReference type="ARBA" id="ARBA00022853"/>
    </source>
</evidence>
<dbReference type="GO" id="GO:0042393">
    <property type="term" value="F:histone binding"/>
    <property type="evidence" value="ECO:0007669"/>
    <property type="project" value="TreeGrafter"/>
</dbReference>
<dbReference type="GO" id="GO:0005524">
    <property type="term" value="F:ATP binding"/>
    <property type="evidence" value="ECO:0007669"/>
    <property type="project" value="UniProtKB-KW"/>
</dbReference>
<comment type="caution">
    <text evidence="12">The sequence shown here is derived from an EMBL/GenBank/DDBJ whole genome shotgun (WGS) entry which is preliminary data.</text>
</comment>
<feature type="compositionally biased region" description="Low complexity" evidence="9">
    <location>
        <begin position="193"/>
        <end position="204"/>
    </location>
</feature>
<keyword evidence="3" id="KW-0378">Hydrolase</keyword>